<dbReference type="PANTHER" id="PTHR46411">
    <property type="entry name" value="FAMILY ATPASE, PUTATIVE-RELATED"/>
    <property type="match status" value="1"/>
</dbReference>
<dbReference type="GeneID" id="54467037"/>
<name>A0A6A6Y4V2_9PEZI</name>
<protein>
    <recommendedName>
        <fullName evidence="1">AAA+ ATPase lid domain-containing protein</fullName>
    </recommendedName>
</protein>
<reference evidence="4" key="3">
    <citation type="submission" date="2025-04" db="UniProtKB">
        <authorList>
            <consortium name="RefSeq"/>
        </authorList>
    </citation>
    <scope>IDENTIFICATION</scope>
    <source>
        <strain evidence="4">CBS 304.34</strain>
    </source>
</reference>
<evidence type="ECO:0000313" key="2">
    <source>
        <dbReference type="EMBL" id="KAF2803548.1"/>
    </source>
</evidence>
<evidence type="ECO:0000313" key="4">
    <source>
        <dbReference type="RefSeq" id="XP_033570512.1"/>
    </source>
</evidence>
<reference evidence="4" key="2">
    <citation type="submission" date="2020-04" db="EMBL/GenBank/DDBJ databases">
        <authorList>
            <consortium name="NCBI Genome Project"/>
        </authorList>
    </citation>
    <scope>NUCLEOTIDE SEQUENCE</scope>
    <source>
        <strain evidence="4">CBS 304.34</strain>
    </source>
</reference>
<organism evidence="2">
    <name type="scientific">Mytilinidion resinicola</name>
    <dbReference type="NCBI Taxonomy" id="574789"/>
    <lineage>
        <taxon>Eukaryota</taxon>
        <taxon>Fungi</taxon>
        <taxon>Dikarya</taxon>
        <taxon>Ascomycota</taxon>
        <taxon>Pezizomycotina</taxon>
        <taxon>Dothideomycetes</taxon>
        <taxon>Pleosporomycetidae</taxon>
        <taxon>Mytilinidiales</taxon>
        <taxon>Mytilinidiaceae</taxon>
        <taxon>Mytilinidion</taxon>
    </lineage>
</organism>
<dbReference type="AlphaFoldDB" id="A0A6A6Y4V2"/>
<dbReference type="EMBL" id="MU003717">
    <property type="protein sequence ID" value="KAF2803548.1"/>
    <property type="molecule type" value="Genomic_DNA"/>
</dbReference>
<dbReference type="PANTHER" id="PTHR46411:SF2">
    <property type="entry name" value="AAA+ ATPASE DOMAIN-CONTAINING PROTEIN"/>
    <property type="match status" value="1"/>
</dbReference>
<feature type="domain" description="AAA+ ATPase lid" evidence="1">
    <location>
        <begin position="390"/>
        <end position="467"/>
    </location>
</feature>
<evidence type="ECO:0000259" key="1">
    <source>
        <dbReference type="Pfam" id="PF23232"/>
    </source>
</evidence>
<evidence type="ECO:0000313" key="3">
    <source>
        <dbReference type="Proteomes" id="UP000504636"/>
    </source>
</evidence>
<proteinExistence type="predicted"/>
<dbReference type="InterPro" id="IPR027417">
    <property type="entry name" value="P-loop_NTPase"/>
</dbReference>
<dbReference type="RefSeq" id="XP_033570512.1">
    <property type="nucleotide sequence ID" value="XM_033726144.1"/>
</dbReference>
<accession>A0A6A6Y4V2</accession>
<dbReference type="SUPFAM" id="SSF52540">
    <property type="entry name" value="P-loop containing nucleoside triphosphate hydrolases"/>
    <property type="match status" value="1"/>
</dbReference>
<gene>
    <name evidence="2 4" type="ORF">BDZ99DRAFT_526473</name>
</gene>
<keyword evidence="3" id="KW-1185">Reference proteome</keyword>
<reference evidence="2 4" key="1">
    <citation type="journal article" date="2020" name="Stud. Mycol.">
        <title>101 Dothideomycetes genomes: a test case for predicting lifestyles and emergence of pathogens.</title>
        <authorList>
            <person name="Haridas S."/>
            <person name="Albert R."/>
            <person name="Binder M."/>
            <person name="Bloem J."/>
            <person name="Labutti K."/>
            <person name="Salamov A."/>
            <person name="Andreopoulos B."/>
            <person name="Baker S."/>
            <person name="Barry K."/>
            <person name="Bills G."/>
            <person name="Bluhm B."/>
            <person name="Cannon C."/>
            <person name="Castanera R."/>
            <person name="Culley D."/>
            <person name="Daum C."/>
            <person name="Ezra D."/>
            <person name="Gonzalez J."/>
            <person name="Henrissat B."/>
            <person name="Kuo A."/>
            <person name="Liang C."/>
            <person name="Lipzen A."/>
            <person name="Lutzoni F."/>
            <person name="Magnuson J."/>
            <person name="Mondo S."/>
            <person name="Nolan M."/>
            <person name="Ohm R."/>
            <person name="Pangilinan J."/>
            <person name="Park H.-J."/>
            <person name="Ramirez L."/>
            <person name="Alfaro M."/>
            <person name="Sun H."/>
            <person name="Tritt A."/>
            <person name="Yoshinaga Y."/>
            <person name="Zwiers L.-H."/>
            <person name="Turgeon B."/>
            <person name="Goodwin S."/>
            <person name="Spatafora J."/>
            <person name="Crous P."/>
            <person name="Grigoriev I."/>
        </authorList>
    </citation>
    <scope>NUCLEOTIDE SEQUENCE</scope>
    <source>
        <strain evidence="2 4">CBS 304.34</strain>
    </source>
</reference>
<dbReference type="OrthoDB" id="10042665at2759"/>
<dbReference type="Proteomes" id="UP000504636">
    <property type="component" value="Unplaced"/>
</dbReference>
<sequence>MHGQNWGPTGVPNSDRAALEVNVKEMDAPYNSLFHHEQELRRLAETNPDYKAVVCPLITFLEQHYRMEYDEAEDTFNQGLVSALHLGKLFKPSDIVVARHPQTGVVSVSLRGWCWGNDGKQLLRVPWISTVEMPPGAEATQVVPIAKLTIYPFRFASPEDQQQLRWRGKKYWRARESYYSEYTGRDADGQRSYARSRLMVDVSTYYQEHGIGFAADHEFDDDDPFTFNAQGKSRAQFGHDTRPLSILLFETEIDPQMLLVLPPTIVGFDMEEKSWVWLYVHNLADVIWNCDAFDWLVIGAERKELIRSLISTRATNGACFLDFVAGKGEGLTMLFHGPPGTVLLLDEADVFLDQRTGADLRRDSLVSVFLHALEYYNGIIILTTNRVGSRQLWSNLLERFKSLGEFADYDEIFNHLDELASEELNGRQIRNALTAAIRIAKSRMTRTRYVHLKGVIQSTSSFDQYLNIGPQDTGPSMLAQISRAIEVHNHDISEDKNL</sequence>
<dbReference type="Pfam" id="PF23232">
    <property type="entry name" value="AAA_lid_13"/>
    <property type="match status" value="1"/>
</dbReference>
<dbReference type="InterPro" id="IPR056599">
    <property type="entry name" value="AAA_lid_fung"/>
</dbReference>